<evidence type="ECO:0000256" key="5">
    <source>
        <dbReference type="ARBA" id="ARBA00022691"/>
    </source>
</evidence>
<dbReference type="PROSITE" id="PS51449">
    <property type="entry name" value="MTTASE_N"/>
    <property type="match status" value="1"/>
</dbReference>
<feature type="binding site" evidence="11">
    <location>
        <position position="160"/>
    </location>
    <ligand>
        <name>[4Fe-4S] cluster</name>
        <dbReference type="ChEBI" id="CHEBI:49883"/>
        <label>2</label>
        <note>4Fe-4S-S-AdoMet</note>
    </ligand>
</feature>
<feature type="binding site" evidence="11">
    <location>
        <position position="10"/>
    </location>
    <ligand>
        <name>[4Fe-4S] cluster</name>
        <dbReference type="ChEBI" id="CHEBI:49883"/>
        <label>1</label>
    </ligand>
</feature>
<dbReference type="SFLD" id="SFLDF00273">
    <property type="entry name" value="(dimethylallyl)adenosine_tRNA"/>
    <property type="match status" value="1"/>
</dbReference>
<dbReference type="EC" id="2.8.4.3" evidence="10 11"/>
<keyword evidence="3 11" id="KW-0963">Cytoplasm</keyword>
<dbReference type="FunFam" id="3.80.30.20:FF:000001">
    <property type="entry name" value="tRNA-2-methylthio-N(6)-dimethylallyladenosine synthase 2"/>
    <property type="match status" value="1"/>
</dbReference>
<dbReference type="EMBL" id="JADPIE010000003">
    <property type="protein sequence ID" value="MBF8436641.1"/>
    <property type="molecule type" value="Genomic_DNA"/>
</dbReference>
<feature type="binding site" evidence="11">
    <location>
        <position position="80"/>
    </location>
    <ligand>
        <name>[4Fe-4S] cluster</name>
        <dbReference type="ChEBI" id="CHEBI:49883"/>
        <label>1</label>
    </ligand>
</feature>
<feature type="binding site" evidence="11">
    <location>
        <position position="46"/>
    </location>
    <ligand>
        <name>[4Fe-4S] cluster</name>
        <dbReference type="ChEBI" id="CHEBI:49883"/>
        <label>1</label>
    </ligand>
</feature>
<feature type="domain" description="Radical SAM core" evidence="14">
    <location>
        <begin position="142"/>
        <end position="372"/>
    </location>
</feature>
<dbReference type="Pfam" id="PF00919">
    <property type="entry name" value="UPF0004"/>
    <property type="match status" value="1"/>
</dbReference>
<organism evidence="15 16">
    <name type="scientific">Halonatronomonas betaini</name>
    <dbReference type="NCBI Taxonomy" id="2778430"/>
    <lineage>
        <taxon>Bacteria</taxon>
        <taxon>Bacillati</taxon>
        <taxon>Bacillota</taxon>
        <taxon>Clostridia</taxon>
        <taxon>Halanaerobiales</taxon>
        <taxon>Halarsenatibacteraceae</taxon>
        <taxon>Halonatronomonas</taxon>
    </lineage>
</organism>
<gene>
    <name evidence="11 15" type="primary">miaB</name>
    <name evidence="15" type="ORF">I0Q91_06115</name>
</gene>
<dbReference type="CDD" id="cd01335">
    <property type="entry name" value="Radical_SAM"/>
    <property type="match status" value="1"/>
</dbReference>
<evidence type="ECO:0000256" key="9">
    <source>
        <dbReference type="ARBA" id="ARBA00023014"/>
    </source>
</evidence>
<comment type="function">
    <text evidence="1 11">Catalyzes the methylthiolation of N6-(dimethylallyl)adenosine (i(6)A), leading to the formation of 2-methylthio-N6-(dimethylallyl)adenosine (ms(2)i(6)A) at position 37 in tRNAs that read codons beginning with uridine.</text>
</comment>
<keyword evidence="2 11" id="KW-0004">4Fe-4S</keyword>
<sequence length="440" mass="49813">MNYHIITYGCQMNEHDSEKIAGMLESMGYQETDDHAGADIIVFNTCLIRKNAELKVFGKVGSLKQLKEDNPEMIIAVGGCMMQQKGPVDELYQKYPQVDIIFGTHNIHKLPSLINQVKHGEERVIDVWEEDKGLIPDLPSKRRNKFQAWVTIIQGCDNYCSYCIVPHVRGSERSRPLEDIVDEVKKLVADGVIDITLLGQNVNSYGLDLDDDYDFPDLLSELAKINGLEKIKYMTSHPKDLSDKLIKTVARNDNISKHFHLPVQSGSSRILKAMNRKYDREHYLGLINKIRDNIPDAVITTDFIVGFPGETESDFEKTLSLVEKVRFDMAYTFAYSPREGTPAAKKADQISSEEKHRRLQALMDKQNQISYEVNQELIGKEIDVLVEGESKKDPDYFSARSDGNKLVIIPAKTKKLIGNIITAKINEAGSWTLYGDIVNN</sequence>
<name>A0A931ARQ1_9FIRM</name>
<dbReference type="SFLD" id="SFLDS00029">
    <property type="entry name" value="Radical_SAM"/>
    <property type="match status" value="1"/>
</dbReference>
<keyword evidence="16" id="KW-1185">Reference proteome</keyword>
<keyword evidence="9 11" id="KW-0411">Iron-sulfur</keyword>
<dbReference type="PANTHER" id="PTHR43020">
    <property type="entry name" value="CDK5 REGULATORY SUBUNIT-ASSOCIATED PROTEIN 1"/>
    <property type="match status" value="1"/>
</dbReference>
<dbReference type="Gene3D" id="3.40.50.12160">
    <property type="entry name" value="Methylthiotransferase, N-terminal domain"/>
    <property type="match status" value="1"/>
</dbReference>
<dbReference type="AlphaFoldDB" id="A0A931ARQ1"/>
<feature type="domain" description="TRAM" evidence="12">
    <location>
        <begin position="375"/>
        <end position="439"/>
    </location>
</feature>
<comment type="similarity">
    <text evidence="11">Belongs to the methylthiotransferase family. MiaB subfamily.</text>
</comment>
<dbReference type="PROSITE" id="PS50926">
    <property type="entry name" value="TRAM"/>
    <property type="match status" value="1"/>
</dbReference>
<dbReference type="GO" id="GO:0051539">
    <property type="term" value="F:4 iron, 4 sulfur cluster binding"/>
    <property type="evidence" value="ECO:0007669"/>
    <property type="project" value="UniProtKB-UniRule"/>
</dbReference>
<proteinExistence type="inferred from homology"/>
<dbReference type="InterPro" id="IPR007197">
    <property type="entry name" value="rSAM"/>
</dbReference>
<dbReference type="SMART" id="SM00729">
    <property type="entry name" value="Elp3"/>
    <property type="match status" value="1"/>
</dbReference>
<keyword evidence="4 11" id="KW-0808">Transferase</keyword>
<evidence type="ECO:0000313" key="16">
    <source>
        <dbReference type="Proteomes" id="UP000621436"/>
    </source>
</evidence>
<evidence type="ECO:0000256" key="8">
    <source>
        <dbReference type="ARBA" id="ARBA00023004"/>
    </source>
</evidence>
<protein>
    <recommendedName>
        <fullName evidence="10 11">tRNA-2-methylthio-N(6)-dimethylallyladenosine synthase</fullName>
        <ecNumber evidence="10 11">2.8.4.3</ecNumber>
    </recommendedName>
    <alternativeName>
        <fullName evidence="11">(Dimethylallyl)adenosine tRNA methylthiotransferase MiaB</fullName>
    </alternativeName>
    <alternativeName>
        <fullName evidence="11">tRNA-i(6)A37 methylthiotransferase</fullName>
    </alternativeName>
</protein>
<dbReference type="InterPro" id="IPR020612">
    <property type="entry name" value="Methylthiotransferase_CS"/>
</dbReference>
<dbReference type="NCBIfam" id="TIGR00089">
    <property type="entry name" value="MiaB/RimO family radical SAM methylthiotransferase"/>
    <property type="match status" value="1"/>
</dbReference>
<dbReference type="SFLD" id="SFLDG01082">
    <property type="entry name" value="B12-binding_domain_containing"/>
    <property type="match status" value="1"/>
</dbReference>
<dbReference type="InterPro" id="IPR013848">
    <property type="entry name" value="Methylthiotransferase_N"/>
</dbReference>
<dbReference type="Pfam" id="PF01938">
    <property type="entry name" value="TRAM"/>
    <property type="match status" value="1"/>
</dbReference>
<dbReference type="Gene3D" id="3.80.30.20">
    <property type="entry name" value="tm_1862 like domain"/>
    <property type="match status" value="1"/>
</dbReference>
<evidence type="ECO:0000256" key="10">
    <source>
        <dbReference type="ARBA" id="ARBA00033765"/>
    </source>
</evidence>
<feature type="binding site" evidence="11">
    <location>
        <position position="156"/>
    </location>
    <ligand>
        <name>[4Fe-4S] cluster</name>
        <dbReference type="ChEBI" id="CHEBI:49883"/>
        <label>2</label>
        <note>4Fe-4S-S-AdoMet</note>
    </ligand>
</feature>
<keyword evidence="8 11" id="KW-0408">Iron</keyword>
<comment type="subunit">
    <text evidence="11">Monomer.</text>
</comment>
<evidence type="ECO:0000256" key="4">
    <source>
        <dbReference type="ARBA" id="ARBA00022679"/>
    </source>
</evidence>
<dbReference type="SUPFAM" id="SSF102114">
    <property type="entry name" value="Radical SAM enzymes"/>
    <property type="match status" value="1"/>
</dbReference>
<comment type="subcellular location">
    <subcellularLocation>
        <location evidence="11">Cytoplasm</location>
    </subcellularLocation>
</comment>
<evidence type="ECO:0000256" key="2">
    <source>
        <dbReference type="ARBA" id="ARBA00022485"/>
    </source>
</evidence>
<dbReference type="PROSITE" id="PS01278">
    <property type="entry name" value="MTTASE_RADICAL"/>
    <property type="match status" value="1"/>
</dbReference>
<dbReference type="InterPro" id="IPR002792">
    <property type="entry name" value="TRAM_dom"/>
</dbReference>
<keyword evidence="5 11" id="KW-0949">S-adenosyl-L-methionine</keyword>
<reference evidence="15" key="1">
    <citation type="submission" date="2020-11" db="EMBL/GenBank/DDBJ databases">
        <title>Halonatronomonas betainensis gen. nov., sp. nov. a novel haloalkaliphilic representative of the family Halanaerobiacae capable of betaine degradation.</title>
        <authorList>
            <person name="Boltyanskaya Y."/>
            <person name="Kevbrin V."/>
            <person name="Detkova E."/>
            <person name="Grouzdev D.S."/>
            <person name="Koziaeva V."/>
            <person name="Zhilina T."/>
        </authorList>
    </citation>
    <scope>NUCLEOTIDE SEQUENCE</scope>
    <source>
        <strain evidence="15">Z-7014</strain>
    </source>
</reference>
<dbReference type="Proteomes" id="UP000621436">
    <property type="component" value="Unassembled WGS sequence"/>
</dbReference>
<dbReference type="GO" id="GO:0035597">
    <property type="term" value="F:tRNA-2-methylthio-N(6)-dimethylallyladenosine(37) synthase activity"/>
    <property type="evidence" value="ECO:0007669"/>
    <property type="project" value="UniProtKB-EC"/>
</dbReference>
<dbReference type="SFLD" id="SFLDG01061">
    <property type="entry name" value="methylthiotransferase"/>
    <property type="match status" value="1"/>
</dbReference>
<evidence type="ECO:0000259" key="14">
    <source>
        <dbReference type="PROSITE" id="PS51918"/>
    </source>
</evidence>
<dbReference type="HAMAP" id="MF_01864">
    <property type="entry name" value="tRNA_metthiotr_MiaB"/>
    <property type="match status" value="1"/>
</dbReference>
<evidence type="ECO:0000259" key="13">
    <source>
        <dbReference type="PROSITE" id="PS51449"/>
    </source>
</evidence>
<keyword evidence="6 11" id="KW-0819">tRNA processing</keyword>
<feature type="domain" description="MTTase N-terminal" evidence="13">
    <location>
        <begin position="1"/>
        <end position="119"/>
    </location>
</feature>
<dbReference type="InterPro" id="IPR058240">
    <property type="entry name" value="rSAM_sf"/>
</dbReference>
<comment type="catalytic activity">
    <reaction evidence="11">
        <text>N(6)-dimethylallyladenosine(37) in tRNA + (sulfur carrier)-SH + AH2 + 2 S-adenosyl-L-methionine = 2-methylsulfanyl-N(6)-dimethylallyladenosine(37) in tRNA + (sulfur carrier)-H + 5'-deoxyadenosine + L-methionine + A + S-adenosyl-L-homocysteine + 2 H(+)</text>
        <dbReference type="Rhea" id="RHEA:37067"/>
        <dbReference type="Rhea" id="RHEA-COMP:10375"/>
        <dbReference type="Rhea" id="RHEA-COMP:10376"/>
        <dbReference type="Rhea" id="RHEA-COMP:14737"/>
        <dbReference type="Rhea" id="RHEA-COMP:14739"/>
        <dbReference type="ChEBI" id="CHEBI:13193"/>
        <dbReference type="ChEBI" id="CHEBI:15378"/>
        <dbReference type="ChEBI" id="CHEBI:17319"/>
        <dbReference type="ChEBI" id="CHEBI:17499"/>
        <dbReference type="ChEBI" id="CHEBI:29917"/>
        <dbReference type="ChEBI" id="CHEBI:57844"/>
        <dbReference type="ChEBI" id="CHEBI:57856"/>
        <dbReference type="ChEBI" id="CHEBI:59789"/>
        <dbReference type="ChEBI" id="CHEBI:64428"/>
        <dbReference type="ChEBI" id="CHEBI:74415"/>
        <dbReference type="ChEBI" id="CHEBI:74417"/>
        <dbReference type="EC" id="2.8.4.3"/>
    </reaction>
</comment>
<dbReference type="InterPro" id="IPR023404">
    <property type="entry name" value="rSAM_horseshoe"/>
</dbReference>
<dbReference type="PROSITE" id="PS51918">
    <property type="entry name" value="RADICAL_SAM"/>
    <property type="match status" value="1"/>
</dbReference>
<accession>A0A931ARQ1</accession>
<comment type="cofactor">
    <cofactor evidence="11">
        <name>[4Fe-4S] cluster</name>
        <dbReference type="ChEBI" id="CHEBI:49883"/>
    </cofactor>
    <text evidence="11">Binds 2 [4Fe-4S] clusters. One cluster is coordinated with 3 cysteines and an exchangeable S-adenosyl-L-methionine.</text>
</comment>
<evidence type="ECO:0000256" key="6">
    <source>
        <dbReference type="ARBA" id="ARBA00022694"/>
    </source>
</evidence>
<dbReference type="Pfam" id="PF04055">
    <property type="entry name" value="Radical_SAM"/>
    <property type="match status" value="1"/>
</dbReference>
<dbReference type="InterPro" id="IPR038135">
    <property type="entry name" value="Methylthiotransferase_N_sf"/>
</dbReference>
<evidence type="ECO:0000313" key="15">
    <source>
        <dbReference type="EMBL" id="MBF8436641.1"/>
    </source>
</evidence>
<evidence type="ECO:0000256" key="1">
    <source>
        <dbReference type="ARBA" id="ARBA00003234"/>
    </source>
</evidence>
<evidence type="ECO:0000256" key="7">
    <source>
        <dbReference type="ARBA" id="ARBA00022723"/>
    </source>
</evidence>
<evidence type="ECO:0000256" key="11">
    <source>
        <dbReference type="HAMAP-Rule" id="MF_01864"/>
    </source>
</evidence>
<keyword evidence="7 11" id="KW-0479">Metal-binding</keyword>
<dbReference type="NCBIfam" id="TIGR01574">
    <property type="entry name" value="miaB-methiolase"/>
    <property type="match status" value="1"/>
</dbReference>
<evidence type="ECO:0000259" key="12">
    <source>
        <dbReference type="PROSITE" id="PS50926"/>
    </source>
</evidence>
<dbReference type="GO" id="GO:0046872">
    <property type="term" value="F:metal ion binding"/>
    <property type="evidence" value="ECO:0007669"/>
    <property type="project" value="UniProtKB-KW"/>
</dbReference>
<dbReference type="InterPro" id="IPR006638">
    <property type="entry name" value="Elp3/MiaA/NifB-like_rSAM"/>
</dbReference>
<evidence type="ECO:0000256" key="3">
    <source>
        <dbReference type="ARBA" id="ARBA00022490"/>
    </source>
</evidence>
<dbReference type="FunFam" id="3.40.50.12160:FF:000006">
    <property type="entry name" value="tRNA-2-methylthio-N(6)-dimethylallyladenosine synthase"/>
    <property type="match status" value="1"/>
</dbReference>
<dbReference type="GO" id="GO:0005829">
    <property type="term" value="C:cytosol"/>
    <property type="evidence" value="ECO:0007669"/>
    <property type="project" value="TreeGrafter"/>
</dbReference>
<dbReference type="PANTHER" id="PTHR43020:SF2">
    <property type="entry name" value="MITOCHONDRIAL TRNA METHYLTHIOTRANSFERASE CDK5RAP1"/>
    <property type="match status" value="1"/>
</dbReference>
<dbReference type="InterPro" id="IPR006463">
    <property type="entry name" value="MiaB_methiolase"/>
</dbReference>
<comment type="caution">
    <text evidence="15">The sequence shown here is derived from an EMBL/GenBank/DDBJ whole genome shotgun (WGS) entry which is preliminary data.</text>
</comment>
<dbReference type="InterPro" id="IPR005839">
    <property type="entry name" value="Methylthiotransferase"/>
</dbReference>
<feature type="binding site" evidence="11">
    <location>
        <position position="163"/>
    </location>
    <ligand>
        <name>[4Fe-4S] cluster</name>
        <dbReference type="ChEBI" id="CHEBI:49883"/>
        <label>2</label>
        <note>4Fe-4S-S-AdoMet</note>
    </ligand>
</feature>